<name>A0A1I5S6P6_9ACTN</name>
<organism evidence="2 3">
    <name type="scientific">Geodermatophilus dictyosporus</name>
    <dbReference type="NCBI Taxonomy" id="1523247"/>
    <lineage>
        <taxon>Bacteria</taxon>
        <taxon>Bacillati</taxon>
        <taxon>Actinomycetota</taxon>
        <taxon>Actinomycetes</taxon>
        <taxon>Geodermatophilales</taxon>
        <taxon>Geodermatophilaceae</taxon>
        <taxon>Geodermatophilus</taxon>
    </lineage>
</organism>
<gene>
    <name evidence="2" type="ORF">SAMN05660464_3825</name>
</gene>
<evidence type="ECO:0000313" key="2">
    <source>
        <dbReference type="EMBL" id="SFP66395.1"/>
    </source>
</evidence>
<feature type="region of interest" description="Disordered" evidence="1">
    <location>
        <begin position="40"/>
        <end position="69"/>
    </location>
</feature>
<feature type="compositionally biased region" description="Low complexity" evidence="1">
    <location>
        <begin position="60"/>
        <end position="69"/>
    </location>
</feature>
<dbReference type="AlphaFoldDB" id="A0A1I5S6P6"/>
<protein>
    <submittedName>
        <fullName evidence="2">Uncharacterized protein</fullName>
    </submittedName>
</protein>
<dbReference type="EMBL" id="FOWQ01000007">
    <property type="protein sequence ID" value="SFP66395.1"/>
    <property type="molecule type" value="Genomic_DNA"/>
</dbReference>
<sequence>MLVAVVTGTVLIGPVPEGLRTDVPAEEITPDVQWPDAEVPTDRAVTTRTGDPSPTAVDRTVSGTTGTVSTAHGTIRARAESLARVPVT</sequence>
<evidence type="ECO:0000313" key="3">
    <source>
        <dbReference type="Proteomes" id="UP000198857"/>
    </source>
</evidence>
<keyword evidence="3" id="KW-1185">Reference proteome</keyword>
<dbReference type="Proteomes" id="UP000198857">
    <property type="component" value="Unassembled WGS sequence"/>
</dbReference>
<proteinExistence type="predicted"/>
<reference evidence="3" key="1">
    <citation type="submission" date="2016-10" db="EMBL/GenBank/DDBJ databases">
        <authorList>
            <person name="Varghese N."/>
            <person name="Submissions S."/>
        </authorList>
    </citation>
    <scope>NUCLEOTIDE SEQUENCE [LARGE SCALE GENOMIC DNA]</scope>
    <source>
        <strain evidence="3">DSM 44208</strain>
    </source>
</reference>
<evidence type="ECO:0000256" key="1">
    <source>
        <dbReference type="SAM" id="MobiDB-lite"/>
    </source>
</evidence>
<accession>A0A1I5S6P6</accession>